<dbReference type="SUPFAM" id="SSF89550">
    <property type="entry name" value="PHP domain-like"/>
    <property type="match status" value="1"/>
</dbReference>
<dbReference type="Gene3D" id="3.20.20.140">
    <property type="entry name" value="Metal-dependent hydrolases"/>
    <property type="match status" value="1"/>
</dbReference>
<dbReference type="InterPro" id="IPR050243">
    <property type="entry name" value="PHP_phosphatase"/>
</dbReference>
<organism evidence="2 3">
    <name type="scientific">Clostridium faecium</name>
    <dbReference type="NCBI Taxonomy" id="2762223"/>
    <lineage>
        <taxon>Bacteria</taxon>
        <taxon>Bacillati</taxon>
        <taxon>Bacillota</taxon>
        <taxon>Clostridia</taxon>
        <taxon>Eubacteriales</taxon>
        <taxon>Clostridiaceae</taxon>
        <taxon>Clostridium</taxon>
    </lineage>
</organism>
<dbReference type="EMBL" id="JACSQB010000064">
    <property type="protein sequence ID" value="MBD8047169.1"/>
    <property type="molecule type" value="Genomic_DNA"/>
</dbReference>
<dbReference type="SMART" id="SM00481">
    <property type="entry name" value="POLIIIAc"/>
    <property type="match status" value="1"/>
</dbReference>
<protein>
    <submittedName>
        <fullName evidence="2">PHP domain-containing protein</fullName>
    </submittedName>
</protein>
<dbReference type="Pfam" id="PF02811">
    <property type="entry name" value="PHP"/>
    <property type="match status" value="1"/>
</dbReference>
<evidence type="ECO:0000313" key="2">
    <source>
        <dbReference type="EMBL" id="MBD8047169.1"/>
    </source>
</evidence>
<feature type="domain" description="Polymerase/histidinol phosphatase N-terminal" evidence="1">
    <location>
        <begin position="5"/>
        <end position="84"/>
    </location>
</feature>
<dbReference type="PANTHER" id="PTHR36928:SF1">
    <property type="entry name" value="PHOSPHATASE YCDX-RELATED"/>
    <property type="match status" value="1"/>
</dbReference>
<comment type="caution">
    <text evidence="2">The sequence shown here is derived from an EMBL/GenBank/DDBJ whole genome shotgun (WGS) entry which is preliminary data.</text>
</comment>
<dbReference type="Proteomes" id="UP000627166">
    <property type="component" value="Unassembled WGS sequence"/>
</dbReference>
<dbReference type="PANTHER" id="PTHR36928">
    <property type="entry name" value="PHOSPHATASE YCDX-RELATED"/>
    <property type="match status" value="1"/>
</dbReference>
<keyword evidence="3" id="KW-1185">Reference proteome</keyword>
<evidence type="ECO:0000259" key="1">
    <source>
        <dbReference type="SMART" id="SM00481"/>
    </source>
</evidence>
<dbReference type="InterPro" id="IPR016195">
    <property type="entry name" value="Pol/histidinol_Pase-like"/>
</dbReference>
<accession>A0ABR8YTG9</accession>
<gene>
    <name evidence="2" type="ORF">H9637_09000</name>
</gene>
<proteinExistence type="predicted"/>
<dbReference type="InterPro" id="IPR004013">
    <property type="entry name" value="PHP_dom"/>
</dbReference>
<sequence length="249" mass="28638">MKILDDYHTHTKYSHGVGTIEDNVKSAIKKNLKTIAITDHGPGYKEYGIDIGNFKKMKEEIKFLKEKYRGKINILLGIEANIMNKDGILDIDESILKELDILLVGFHFDIVYREFLESLRNEKRRNISIKNIISKDMYLEIEHINTEAMIKAVKNYNIDILTHINDNFYVDVLSVAKAASKNKTAIEINNFHKNPNIKCIKEMSKIENLKFSVGSDAHRPKDVGNFTMALKKIEKCGILKENILNMPKL</sequence>
<dbReference type="InterPro" id="IPR003141">
    <property type="entry name" value="Pol/His_phosphatase_N"/>
</dbReference>
<evidence type="ECO:0000313" key="3">
    <source>
        <dbReference type="Proteomes" id="UP000627166"/>
    </source>
</evidence>
<reference evidence="2 3" key="1">
    <citation type="submission" date="2020-08" db="EMBL/GenBank/DDBJ databases">
        <title>A Genomic Blueprint of the Chicken Gut Microbiome.</title>
        <authorList>
            <person name="Gilroy R."/>
            <person name="Ravi A."/>
            <person name="Getino M."/>
            <person name="Pursley I."/>
            <person name="Horton D.L."/>
            <person name="Alikhan N.-F."/>
            <person name="Baker D."/>
            <person name="Gharbi K."/>
            <person name="Hall N."/>
            <person name="Watson M."/>
            <person name="Adriaenssens E.M."/>
            <person name="Foster-Nyarko E."/>
            <person name="Jarju S."/>
            <person name="Secka A."/>
            <person name="Antonio M."/>
            <person name="Oren A."/>
            <person name="Chaudhuri R."/>
            <person name="La Ragione R.M."/>
            <person name="Hildebrand F."/>
            <person name="Pallen M.J."/>
        </authorList>
    </citation>
    <scope>NUCLEOTIDE SEQUENCE [LARGE SCALE GENOMIC DNA]</scope>
    <source>
        <strain evidence="2 3">N37</strain>
    </source>
</reference>
<dbReference type="RefSeq" id="WP_191740141.1">
    <property type="nucleotide sequence ID" value="NZ_JACSQB010000064.1"/>
</dbReference>
<name>A0ABR8YTG9_9CLOT</name>